<comment type="caution">
    <text evidence="1">The sequence shown here is derived from an EMBL/GenBank/DDBJ whole genome shotgun (WGS) entry which is preliminary data.</text>
</comment>
<evidence type="ECO:0000313" key="1">
    <source>
        <dbReference type="EMBL" id="CAG8678573.1"/>
    </source>
</evidence>
<organism evidence="1 2">
    <name type="scientific">Cetraspora pellucida</name>
    <dbReference type="NCBI Taxonomy" id="1433469"/>
    <lineage>
        <taxon>Eukaryota</taxon>
        <taxon>Fungi</taxon>
        <taxon>Fungi incertae sedis</taxon>
        <taxon>Mucoromycota</taxon>
        <taxon>Glomeromycotina</taxon>
        <taxon>Glomeromycetes</taxon>
        <taxon>Diversisporales</taxon>
        <taxon>Gigasporaceae</taxon>
        <taxon>Cetraspora</taxon>
    </lineage>
</organism>
<sequence>LLKDRFLSRYIRLSEDIANYLSVFKVIRVAAQKLYQNLNAKDPIIVQFLNDYFYDSQVLLYGQILRSVEDLYLQYMEGVGEQ</sequence>
<dbReference type="AlphaFoldDB" id="A0A9N9HIN7"/>
<proteinExistence type="predicted"/>
<feature type="non-terminal residue" evidence="1">
    <location>
        <position position="82"/>
    </location>
</feature>
<accession>A0A9N9HIN7</accession>
<gene>
    <name evidence="1" type="ORF">CPELLU_LOCUS10656</name>
</gene>
<name>A0A9N9HIN7_9GLOM</name>
<dbReference type="Proteomes" id="UP000789759">
    <property type="component" value="Unassembled WGS sequence"/>
</dbReference>
<protein>
    <submittedName>
        <fullName evidence="1">10548_t:CDS:1</fullName>
    </submittedName>
</protein>
<reference evidence="1" key="1">
    <citation type="submission" date="2021-06" db="EMBL/GenBank/DDBJ databases">
        <authorList>
            <person name="Kallberg Y."/>
            <person name="Tangrot J."/>
            <person name="Rosling A."/>
        </authorList>
    </citation>
    <scope>NUCLEOTIDE SEQUENCE</scope>
    <source>
        <strain evidence="1">FL966</strain>
    </source>
</reference>
<evidence type="ECO:0000313" key="2">
    <source>
        <dbReference type="Proteomes" id="UP000789759"/>
    </source>
</evidence>
<dbReference type="EMBL" id="CAJVQA010008883">
    <property type="protein sequence ID" value="CAG8678573.1"/>
    <property type="molecule type" value="Genomic_DNA"/>
</dbReference>
<keyword evidence="2" id="KW-1185">Reference proteome</keyword>